<dbReference type="Proteomes" id="UP000197679">
    <property type="component" value="Chromosome"/>
</dbReference>
<dbReference type="InterPro" id="IPR019151">
    <property type="entry name" value="Proteasome_assmbl_chaperone_2"/>
</dbReference>
<dbReference type="EMBL" id="CP019964">
    <property type="protein sequence ID" value="ASI14115.1"/>
    <property type="molecule type" value="Genomic_DNA"/>
</dbReference>
<organism evidence="2 3">
    <name type="scientific">Candidatus Mancarchaeum acidiphilum</name>
    <dbReference type="NCBI Taxonomy" id="1920749"/>
    <lineage>
        <taxon>Archaea</taxon>
        <taxon>Candidatus Micrarchaeota</taxon>
        <taxon>Candidatus Mancarchaeum</taxon>
    </lineage>
</organism>
<keyword evidence="1" id="KW-0175">Coiled coil</keyword>
<dbReference type="PANTHER" id="PTHR35610">
    <property type="entry name" value="3-ISOPROPYLMALATE DEHYDRATASE-RELATED"/>
    <property type="match status" value="1"/>
</dbReference>
<dbReference type="InterPro" id="IPR038389">
    <property type="entry name" value="PSMG2_sf"/>
</dbReference>
<dbReference type="Gene3D" id="3.40.50.10900">
    <property type="entry name" value="PAC-like subunit"/>
    <property type="match status" value="1"/>
</dbReference>
<evidence type="ECO:0000256" key="1">
    <source>
        <dbReference type="SAM" id="Coils"/>
    </source>
</evidence>
<proteinExistence type="predicted"/>
<dbReference type="RefSeq" id="WP_088820387.1">
    <property type="nucleotide sequence ID" value="NZ_CP019964.1"/>
</dbReference>
<name>A0A218NNR8_9ARCH</name>
<protein>
    <submittedName>
        <fullName evidence="2">ATP-grasp superfamily enzyme</fullName>
    </submittedName>
</protein>
<sequence length="254" mass="28651">MIDIKLLDKKADFQGYSFIEGFPGIGLVGPMAINYMIDKLDMDYCGYLDSDKFPPLIAIHDSIPMPPIRIYCSKKYKLVTIFAEFQIPMDLIYELSAKLNEFIKENKISRIFSVNGMPYKDDSQDATALKDPNVAFGMVSKKNLISELKKYNISPVNEGVATGISAMMMTKALNDNIDDITLLIPVNPNLIDPKYAESAIKYINQLVGLDINTDELEKESKEVEAKIKDLLKKNKDTHQTYKNSYNDSGLSMYA</sequence>
<feature type="coiled-coil region" evidence="1">
    <location>
        <begin position="206"/>
        <end position="233"/>
    </location>
</feature>
<dbReference type="SUPFAM" id="SSF159659">
    <property type="entry name" value="Cgl1923-like"/>
    <property type="match status" value="1"/>
</dbReference>
<dbReference type="KEGG" id="marh:Mia14_0825"/>
<gene>
    <name evidence="2" type="ORF">Mia14_0825</name>
</gene>
<dbReference type="Pfam" id="PF09754">
    <property type="entry name" value="PAC2"/>
    <property type="match status" value="1"/>
</dbReference>
<dbReference type="GeneID" id="33314374"/>
<accession>A0A218NNR8</accession>
<keyword evidence="3" id="KW-1185">Reference proteome</keyword>
<dbReference type="AlphaFoldDB" id="A0A218NNR8"/>
<evidence type="ECO:0000313" key="3">
    <source>
        <dbReference type="Proteomes" id="UP000197679"/>
    </source>
</evidence>
<dbReference type="OrthoDB" id="35908at2157"/>
<reference evidence="2 3" key="1">
    <citation type="journal article" date="2017" name="Nat. Commun.">
        <title>'ARMAN' archaea depend on association with euryarchaeal host in culture and in situ.</title>
        <authorList>
            <person name="Golyshina O."/>
            <person name="Toshchakov S."/>
            <person name="Makarova K."/>
            <person name="Gavrilov S."/>
            <person name="Korzhenkov A."/>
            <person name="La Cono V."/>
            <person name="Arcadi E."/>
            <person name="Nechitaylo T."/>
            <person name="Ferrer M."/>
            <person name="Kublanov I."/>
            <person name="Wolf Y."/>
            <person name="Yakimov M."/>
            <person name="Golyshin P."/>
            <person name="Slesarev A."/>
            <person name="Kozyavkin S."/>
        </authorList>
    </citation>
    <scope>NUCLEOTIDE SEQUENCE [LARGE SCALE GENOMIC DNA]</scope>
    <source>
        <strain evidence="2 3">Mia14</strain>
    </source>
</reference>
<evidence type="ECO:0000313" key="2">
    <source>
        <dbReference type="EMBL" id="ASI14115.1"/>
    </source>
</evidence>
<dbReference type="PANTHER" id="PTHR35610:SF3">
    <property type="entry name" value="PROTEASOME ASSEMBLY CHAPERONE FAMILY PROTEIN"/>
    <property type="match status" value="1"/>
</dbReference>